<evidence type="ECO:0000313" key="2">
    <source>
        <dbReference type="EMBL" id="ELK02762.1"/>
    </source>
</evidence>
<keyword evidence="3" id="KW-1185">Reference proteome</keyword>
<feature type="region of interest" description="Disordered" evidence="1">
    <location>
        <begin position="1"/>
        <end position="69"/>
    </location>
</feature>
<dbReference type="Proteomes" id="UP000010552">
    <property type="component" value="Unassembled WGS sequence"/>
</dbReference>
<dbReference type="InParanoid" id="L5JUN9"/>
<accession>L5JUN9</accession>
<evidence type="ECO:0000256" key="1">
    <source>
        <dbReference type="SAM" id="MobiDB-lite"/>
    </source>
</evidence>
<sequence>MPLLGSGPDATACNADSEERPQLWDLTLPPERATSPSLSRQPLIAALPTPSSVESERDDLAPWSRGGRG</sequence>
<reference evidence="3" key="1">
    <citation type="journal article" date="2013" name="Science">
        <title>Comparative analysis of bat genomes provides insight into the evolution of flight and immunity.</title>
        <authorList>
            <person name="Zhang G."/>
            <person name="Cowled C."/>
            <person name="Shi Z."/>
            <person name="Huang Z."/>
            <person name="Bishop-Lilly K.A."/>
            <person name="Fang X."/>
            <person name="Wynne J.W."/>
            <person name="Xiong Z."/>
            <person name="Baker M.L."/>
            <person name="Zhao W."/>
            <person name="Tachedjian M."/>
            <person name="Zhu Y."/>
            <person name="Zhou P."/>
            <person name="Jiang X."/>
            <person name="Ng J."/>
            <person name="Yang L."/>
            <person name="Wu L."/>
            <person name="Xiao J."/>
            <person name="Feng Y."/>
            <person name="Chen Y."/>
            <person name="Sun X."/>
            <person name="Zhang Y."/>
            <person name="Marsh G.A."/>
            <person name="Crameri G."/>
            <person name="Broder C.C."/>
            <person name="Frey K.G."/>
            <person name="Wang L.F."/>
            <person name="Wang J."/>
        </authorList>
    </citation>
    <scope>NUCLEOTIDE SEQUENCE [LARGE SCALE GENOMIC DNA]</scope>
</reference>
<dbReference type="EMBL" id="KB031119">
    <property type="protein sequence ID" value="ELK02762.1"/>
    <property type="molecule type" value="Genomic_DNA"/>
</dbReference>
<organism evidence="2 3">
    <name type="scientific">Pteropus alecto</name>
    <name type="common">Black flying fox</name>
    <dbReference type="NCBI Taxonomy" id="9402"/>
    <lineage>
        <taxon>Eukaryota</taxon>
        <taxon>Metazoa</taxon>
        <taxon>Chordata</taxon>
        <taxon>Craniata</taxon>
        <taxon>Vertebrata</taxon>
        <taxon>Euteleostomi</taxon>
        <taxon>Mammalia</taxon>
        <taxon>Eutheria</taxon>
        <taxon>Laurasiatheria</taxon>
        <taxon>Chiroptera</taxon>
        <taxon>Yinpterochiroptera</taxon>
        <taxon>Pteropodoidea</taxon>
        <taxon>Pteropodidae</taxon>
        <taxon>Pteropodinae</taxon>
        <taxon>Pteropus</taxon>
    </lineage>
</organism>
<protein>
    <submittedName>
        <fullName evidence="2">Uncharacterized protein</fullName>
    </submittedName>
</protein>
<evidence type="ECO:0000313" key="3">
    <source>
        <dbReference type="Proteomes" id="UP000010552"/>
    </source>
</evidence>
<name>L5JUN9_PTEAL</name>
<dbReference type="AlphaFoldDB" id="L5JUN9"/>
<proteinExistence type="predicted"/>
<gene>
    <name evidence="2" type="ORF">PAL_GLEAN10005371</name>
</gene>